<dbReference type="GO" id="GO:0005634">
    <property type="term" value="C:nucleus"/>
    <property type="evidence" value="ECO:0007669"/>
    <property type="project" value="TreeGrafter"/>
</dbReference>
<evidence type="ECO:0000256" key="2">
    <source>
        <dbReference type="ARBA" id="ARBA00022840"/>
    </source>
</evidence>
<dbReference type="Pfam" id="PF00069">
    <property type="entry name" value="Pkinase"/>
    <property type="match status" value="1"/>
</dbReference>
<dbReference type="Proteomes" id="UP000827092">
    <property type="component" value="Unassembled WGS sequence"/>
</dbReference>
<comment type="caution">
    <text evidence="7">The sequence shown here is derived from an EMBL/GenBank/DDBJ whole genome shotgun (WGS) entry which is preliminary data.</text>
</comment>
<reference evidence="7 8" key="1">
    <citation type="journal article" date="2022" name="Nat. Ecol. Evol.">
        <title>A masculinizing supergene underlies an exaggerated male reproductive morph in a spider.</title>
        <authorList>
            <person name="Hendrickx F."/>
            <person name="De Corte Z."/>
            <person name="Sonet G."/>
            <person name="Van Belleghem S.M."/>
            <person name="Kostlbacher S."/>
            <person name="Vangestel C."/>
        </authorList>
    </citation>
    <scope>NUCLEOTIDE SEQUENCE [LARGE SCALE GENOMIC DNA]</scope>
    <source>
        <strain evidence="7">W744_W776</strain>
    </source>
</reference>
<dbReference type="InterPro" id="IPR017441">
    <property type="entry name" value="Protein_kinase_ATP_BS"/>
</dbReference>
<evidence type="ECO:0000256" key="3">
    <source>
        <dbReference type="PROSITE-ProRule" id="PRU10141"/>
    </source>
</evidence>
<dbReference type="EMBL" id="JAFNEN010000161">
    <property type="protein sequence ID" value="KAG8191341.1"/>
    <property type="molecule type" value="Genomic_DNA"/>
</dbReference>
<keyword evidence="4" id="KW-0723">Serine/threonine-protein kinase</keyword>
<feature type="binding site" evidence="3">
    <location>
        <position position="248"/>
    </location>
    <ligand>
        <name>ATP</name>
        <dbReference type="ChEBI" id="CHEBI:30616"/>
    </ligand>
</feature>
<feature type="compositionally biased region" description="Basic and acidic residues" evidence="5">
    <location>
        <begin position="144"/>
        <end position="154"/>
    </location>
</feature>
<feature type="compositionally biased region" description="Polar residues" evidence="5">
    <location>
        <begin position="125"/>
        <end position="141"/>
    </location>
</feature>
<dbReference type="Gene3D" id="1.10.510.10">
    <property type="entry name" value="Transferase(Phosphotransferase) domain 1"/>
    <property type="match status" value="1"/>
</dbReference>
<evidence type="ECO:0000256" key="4">
    <source>
        <dbReference type="RuleBase" id="RU000304"/>
    </source>
</evidence>
<keyword evidence="2 3" id="KW-0067">ATP-binding</keyword>
<dbReference type="Gene3D" id="3.30.200.20">
    <property type="entry name" value="Phosphorylase Kinase, domain 1"/>
    <property type="match status" value="1"/>
</dbReference>
<gene>
    <name evidence="7" type="ORF">JTE90_006087</name>
</gene>
<dbReference type="InterPro" id="IPR008271">
    <property type="entry name" value="Ser/Thr_kinase_AS"/>
</dbReference>
<dbReference type="GO" id="GO:0005737">
    <property type="term" value="C:cytoplasm"/>
    <property type="evidence" value="ECO:0007669"/>
    <property type="project" value="TreeGrafter"/>
</dbReference>
<dbReference type="SMART" id="SM00220">
    <property type="entry name" value="S_TKc"/>
    <property type="match status" value="1"/>
</dbReference>
<dbReference type="AlphaFoldDB" id="A0AAV6V6P1"/>
<dbReference type="SUPFAM" id="SSF56112">
    <property type="entry name" value="Protein kinase-like (PK-like)"/>
    <property type="match status" value="1"/>
</dbReference>
<dbReference type="InterPro" id="IPR011009">
    <property type="entry name" value="Kinase-like_dom_sf"/>
</dbReference>
<dbReference type="PROSITE" id="PS00107">
    <property type="entry name" value="PROTEIN_KINASE_ATP"/>
    <property type="match status" value="1"/>
</dbReference>
<keyword evidence="4" id="KW-0418">Kinase</keyword>
<dbReference type="GO" id="GO:0044773">
    <property type="term" value="P:mitotic DNA damage checkpoint signaling"/>
    <property type="evidence" value="ECO:0007669"/>
    <property type="project" value="TreeGrafter"/>
</dbReference>
<keyword evidence="4" id="KW-0808">Transferase</keyword>
<evidence type="ECO:0000313" key="7">
    <source>
        <dbReference type="EMBL" id="KAG8191341.1"/>
    </source>
</evidence>
<dbReference type="GO" id="GO:0005524">
    <property type="term" value="F:ATP binding"/>
    <property type="evidence" value="ECO:0007669"/>
    <property type="project" value="UniProtKB-UniRule"/>
</dbReference>
<keyword evidence="1 3" id="KW-0547">Nucleotide-binding</keyword>
<evidence type="ECO:0000259" key="6">
    <source>
        <dbReference type="PROSITE" id="PS50011"/>
    </source>
</evidence>
<keyword evidence="8" id="KW-1185">Reference proteome</keyword>
<sequence>MNEPTIVKELSNENKVQSPQKIFHEESAGDCQDIKHVSTQSKTTEMAEEPKIGPEIIEALEFIIQQVELVMLVAPQQLQSILTDDQATEVPNQEIIQLVDDIIKQVEHALKDPSEPNIPQPVKRVNSNNQDSEIRVSSNCCTPEELKKEMKEPSESLSSEKPPSSSFTKFFNLVLTNKIKEITNRETEVTPNRLVSPASPGPNERSIWPETLSPLKNNYIFKGKLGEGGFGQVYHLYHKLTKEEVAAKVVPSSQVTVSETDLWPNLQHPKILTFIEQHQFGEHHIFISPKQEVRLTDVIYKAPFKEIKQHMLEALSGLAYLHHLGMCHLDIKGDNILIGKHGAVLCDFGFVAKSKGLINKNFAPPRFYRPPEASVSNGIKAKIPDGKAVDLWEFGVMMFEIFMRFPLAKSNVQGKNWKKTAYPILQKNIKKRNFKKCFKETFPDVDKNTCRAALDIVHAFLHSCPHNRLSAKKAPNHPFFKDPVPKYFIPYPKDFSLW</sequence>
<dbReference type="CDD" id="cd00180">
    <property type="entry name" value="PKc"/>
    <property type="match status" value="1"/>
</dbReference>
<dbReference type="GO" id="GO:0004674">
    <property type="term" value="F:protein serine/threonine kinase activity"/>
    <property type="evidence" value="ECO:0007669"/>
    <property type="project" value="UniProtKB-KW"/>
</dbReference>
<feature type="domain" description="Protein kinase" evidence="6">
    <location>
        <begin position="219"/>
        <end position="480"/>
    </location>
</feature>
<proteinExistence type="inferred from homology"/>
<feature type="compositionally biased region" description="Low complexity" evidence="5">
    <location>
        <begin position="155"/>
        <end position="165"/>
    </location>
</feature>
<dbReference type="PROSITE" id="PS00108">
    <property type="entry name" value="PROTEIN_KINASE_ST"/>
    <property type="match status" value="1"/>
</dbReference>
<comment type="similarity">
    <text evidence="4">Belongs to the protein kinase superfamily.</text>
</comment>
<name>A0AAV6V6P1_9ARAC</name>
<dbReference type="PANTHER" id="PTHR44167">
    <property type="entry name" value="OVARIAN-SPECIFIC SERINE/THREONINE-PROTEIN KINASE LOK-RELATED"/>
    <property type="match status" value="1"/>
</dbReference>
<organism evidence="7 8">
    <name type="scientific">Oedothorax gibbosus</name>
    <dbReference type="NCBI Taxonomy" id="931172"/>
    <lineage>
        <taxon>Eukaryota</taxon>
        <taxon>Metazoa</taxon>
        <taxon>Ecdysozoa</taxon>
        <taxon>Arthropoda</taxon>
        <taxon>Chelicerata</taxon>
        <taxon>Arachnida</taxon>
        <taxon>Araneae</taxon>
        <taxon>Araneomorphae</taxon>
        <taxon>Entelegynae</taxon>
        <taxon>Araneoidea</taxon>
        <taxon>Linyphiidae</taxon>
        <taxon>Erigoninae</taxon>
        <taxon>Oedothorax</taxon>
    </lineage>
</organism>
<evidence type="ECO:0000256" key="5">
    <source>
        <dbReference type="SAM" id="MobiDB-lite"/>
    </source>
</evidence>
<dbReference type="PANTHER" id="PTHR44167:SF24">
    <property type="entry name" value="SERINE_THREONINE-PROTEIN KINASE CHK2"/>
    <property type="match status" value="1"/>
</dbReference>
<evidence type="ECO:0000256" key="1">
    <source>
        <dbReference type="ARBA" id="ARBA00022741"/>
    </source>
</evidence>
<protein>
    <recommendedName>
        <fullName evidence="6">Protein kinase domain-containing protein</fullName>
    </recommendedName>
</protein>
<dbReference type="PROSITE" id="PS50011">
    <property type="entry name" value="PROTEIN_KINASE_DOM"/>
    <property type="match status" value="1"/>
</dbReference>
<dbReference type="InterPro" id="IPR000719">
    <property type="entry name" value="Prot_kinase_dom"/>
</dbReference>
<accession>A0AAV6V6P1</accession>
<evidence type="ECO:0000313" key="8">
    <source>
        <dbReference type="Proteomes" id="UP000827092"/>
    </source>
</evidence>
<feature type="region of interest" description="Disordered" evidence="5">
    <location>
        <begin position="112"/>
        <end position="165"/>
    </location>
</feature>